<reference evidence="1" key="1">
    <citation type="submission" date="2021-01" db="EMBL/GenBank/DDBJ databases">
        <title>Draft genome sequence of Acholeplasmataceae bacterium strain Mahy22.</title>
        <authorList>
            <person name="Watanabe M."/>
            <person name="Kojima H."/>
            <person name="Fukui M."/>
        </authorList>
    </citation>
    <scope>NUCLEOTIDE SEQUENCE</scope>
    <source>
        <strain evidence="1">Mahy22</strain>
    </source>
</reference>
<keyword evidence="2" id="KW-1185">Reference proteome</keyword>
<gene>
    <name evidence="1" type="ORF">MPAN_000550</name>
</gene>
<name>A0A7U9XUS0_9MOLU</name>
<protein>
    <submittedName>
        <fullName evidence="1">Uncharacterized protein</fullName>
    </submittedName>
</protein>
<dbReference type="Proteomes" id="UP000620133">
    <property type="component" value="Chromosome"/>
</dbReference>
<dbReference type="KEGG" id="manr:MPAN_000550"/>
<dbReference type="EMBL" id="AP024412">
    <property type="protein sequence ID" value="BCR35162.1"/>
    <property type="molecule type" value="Genomic_DNA"/>
</dbReference>
<organism evidence="1 2">
    <name type="scientific">Mariniplasma anaerobium</name>
    <dbReference type="NCBI Taxonomy" id="2735436"/>
    <lineage>
        <taxon>Bacteria</taxon>
        <taxon>Bacillati</taxon>
        <taxon>Mycoplasmatota</taxon>
        <taxon>Mollicutes</taxon>
        <taxon>Acholeplasmatales</taxon>
        <taxon>Acholeplasmataceae</taxon>
        <taxon>Mariniplasma</taxon>
    </lineage>
</organism>
<evidence type="ECO:0000313" key="1">
    <source>
        <dbReference type="EMBL" id="BCR35162.1"/>
    </source>
</evidence>
<proteinExistence type="predicted"/>
<dbReference type="AlphaFoldDB" id="A0A7U9XUS0"/>
<sequence length="173" mass="20000">MNSKDPKKPSEEEIRKIFEQIKKNRSGKNTAISFGFLLHSNYVVHMTFSFLINFLISAVVIGLAIGIHAPLIEITILGYVLGIILLTLIENFVKILMFKYFMRMLILSMGLLSVLTQILILYLIDFIVSTGFHFPGVEQLIIFSFGFSILRFVLSIYLRRWLYTKKIRFLEGK</sequence>
<dbReference type="RefSeq" id="WP_176239038.1">
    <property type="nucleotide sequence ID" value="NZ_AP024412.1"/>
</dbReference>
<accession>A0A7U9XUS0</accession>
<evidence type="ECO:0000313" key="2">
    <source>
        <dbReference type="Proteomes" id="UP000620133"/>
    </source>
</evidence>